<dbReference type="Proteomes" id="UP000291084">
    <property type="component" value="Chromosome 4"/>
</dbReference>
<reference evidence="2 3" key="1">
    <citation type="journal article" date="2015" name="Sci. Rep.">
        <title>The power of single molecule real-time sequencing technology in the de novo assembly of a eukaryotic genome.</title>
        <authorList>
            <person name="Sakai H."/>
            <person name="Naito K."/>
            <person name="Ogiso-Tanaka E."/>
            <person name="Takahashi Y."/>
            <person name="Iseki K."/>
            <person name="Muto C."/>
            <person name="Satou K."/>
            <person name="Teruya K."/>
            <person name="Shiroma A."/>
            <person name="Shimoji M."/>
            <person name="Hirano T."/>
            <person name="Itoh T."/>
            <person name="Kaga A."/>
            <person name="Tomooka N."/>
        </authorList>
    </citation>
    <scope>NUCLEOTIDE SEQUENCE [LARGE SCALE GENOMIC DNA]</scope>
    <source>
        <strain evidence="3">cv. Shumari</strain>
    </source>
</reference>
<feature type="non-terminal residue" evidence="2">
    <location>
        <position position="1"/>
    </location>
</feature>
<evidence type="ECO:0000313" key="2">
    <source>
        <dbReference type="EMBL" id="BAT82926.1"/>
    </source>
</evidence>
<keyword evidence="1" id="KW-0812">Transmembrane</keyword>
<name>A0A0S3RQS9_PHAAN</name>
<dbReference type="AlphaFoldDB" id="A0A0S3RQS9"/>
<gene>
    <name evidence="2" type="primary">Vigan.04G001100</name>
    <name evidence="2" type="ORF">VIGAN_04001100</name>
</gene>
<dbReference type="EMBL" id="AP015037">
    <property type="protein sequence ID" value="BAT82926.1"/>
    <property type="molecule type" value="Genomic_DNA"/>
</dbReference>
<evidence type="ECO:0000256" key="1">
    <source>
        <dbReference type="SAM" id="Phobius"/>
    </source>
</evidence>
<protein>
    <submittedName>
        <fullName evidence="2">Uncharacterized protein</fullName>
    </submittedName>
</protein>
<keyword evidence="1" id="KW-1133">Transmembrane helix</keyword>
<sequence length="142" mass="16120">KVEPKLEMRKRGGGGGGWATERKRYLLYKDGWCTVGDAGDGDREEANAEKRLLRVWQNEAVFKACSQSSLASLRDHSITFSIFSSNPICNPQTSYSIFTFTDCFHILCLNSISYQSRYAVPAILLLHALHCYFNFLLWTVLT</sequence>
<proteinExistence type="predicted"/>
<accession>A0A0S3RQS9</accession>
<keyword evidence="3" id="KW-1185">Reference proteome</keyword>
<keyword evidence="1" id="KW-0472">Membrane</keyword>
<evidence type="ECO:0000313" key="3">
    <source>
        <dbReference type="Proteomes" id="UP000291084"/>
    </source>
</evidence>
<feature type="transmembrane region" description="Helical" evidence="1">
    <location>
        <begin position="118"/>
        <end position="141"/>
    </location>
</feature>
<organism evidence="2 3">
    <name type="scientific">Vigna angularis var. angularis</name>
    <dbReference type="NCBI Taxonomy" id="157739"/>
    <lineage>
        <taxon>Eukaryota</taxon>
        <taxon>Viridiplantae</taxon>
        <taxon>Streptophyta</taxon>
        <taxon>Embryophyta</taxon>
        <taxon>Tracheophyta</taxon>
        <taxon>Spermatophyta</taxon>
        <taxon>Magnoliopsida</taxon>
        <taxon>eudicotyledons</taxon>
        <taxon>Gunneridae</taxon>
        <taxon>Pentapetalae</taxon>
        <taxon>rosids</taxon>
        <taxon>fabids</taxon>
        <taxon>Fabales</taxon>
        <taxon>Fabaceae</taxon>
        <taxon>Papilionoideae</taxon>
        <taxon>50 kb inversion clade</taxon>
        <taxon>NPAAA clade</taxon>
        <taxon>indigoferoid/millettioid clade</taxon>
        <taxon>Phaseoleae</taxon>
        <taxon>Vigna</taxon>
    </lineage>
</organism>